<dbReference type="Proteomes" id="UP001195483">
    <property type="component" value="Unassembled WGS sequence"/>
</dbReference>
<name>A0AAE0T942_9BIVA</name>
<protein>
    <recommendedName>
        <fullName evidence="3">C-type lectin domain-containing protein</fullName>
    </recommendedName>
</protein>
<evidence type="ECO:0000313" key="2">
    <source>
        <dbReference type="Proteomes" id="UP001195483"/>
    </source>
</evidence>
<dbReference type="AlphaFoldDB" id="A0AAE0T942"/>
<reference evidence="1" key="1">
    <citation type="journal article" date="2021" name="Genome Biol. Evol.">
        <title>A High-Quality Reference Genome for a Parasitic Bivalve with Doubly Uniparental Inheritance (Bivalvia: Unionida).</title>
        <authorList>
            <person name="Smith C.H."/>
        </authorList>
    </citation>
    <scope>NUCLEOTIDE SEQUENCE</scope>
    <source>
        <strain evidence="1">CHS0354</strain>
    </source>
</reference>
<accession>A0AAE0T942</accession>
<proteinExistence type="predicted"/>
<sequence length="105" mass="12021">MSGRKVCKMNNRWIAICFKSTTKHIENFILPKLCPTEDVGPKWFAGPNSCFHLPTKQYQTYLDASRICERASGDILNELTPSSVFFLGNLMDDFSKHMCKDIKTL</sequence>
<dbReference type="EMBL" id="JAEAOA010000820">
    <property type="protein sequence ID" value="KAK3605688.1"/>
    <property type="molecule type" value="Genomic_DNA"/>
</dbReference>
<dbReference type="InterPro" id="IPR016187">
    <property type="entry name" value="CTDL_fold"/>
</dbReference>
<keyword evidence="2" id="KW-1185">Reference proteome</keyword>
<reference evidence="1" key="2">
    <citation type="journal article" date="2021" name="Genome Biol. Evol.">
        <title>Developing a high-quality reference genome for a parasitic bivalve with doubly uniparental inheritance (Bivalvia: Unionida).</title>
        <authorList>
            <person name="Smith C.H."/>
        </authorList>
    </citation>
    <scope>NUCLEOTIDE SEQUENCE</scope>
    <source>
        <strain evidence="1">CHS0354</strain>
        <tissue evidence="1">Mantle</tissue>
    </source>
</reference>
<gene>
    <name evidence="1" type="ORF">CHS0354_013485</name>
</gene>
<evidence type="ECO:0000313" key="1">
    <source>
        <dbReference type="EMBL" id="KAK3605688.1"/>
    </source>
</evidence>
<comment type="caution">
    <text evidence="1">The sequence shown here is derived from an EMBL/GenBank/DDBJ whole genome shotgun (WGS) entry which is preliminary data.</text>
</comment>
<reference evidence="1" key="3">
    <citation type="submission" date="2023-05" db="EMBL/GenBank/DDBJ databases">
        <authorList>
            <person name="Smith C.H."/>
        </authorList>
    </citation>
    <scope>NUCLEOTIDE SEQUENCE</scope>
    <source>
        <strain evidence="1">CHS0354</strain>
        <tissue evidence="1">Mantle</tissue>
    </source>
</reference>
<organism evidence="1 2">
    <name type="scientific">Potamilus streckersoni</name>
    <dbReference type="NCBI Taxonomy" id="2493646"/>
    <lineage>
        <taxon>Eukaryota</taxon>
        <taxon>Metazoa</taxon>
        <taxon>Spiralia</taxon>
        <taxon>Lophotrochozoa</taxon>
        <taxon>Mollusca</taxon>
        <taxon>Bivalvia</taxon>
        <taxon>Autobranchia</taxon>
        <taxon>Heteroconchia</taxon>
        <taxon>Palaeoheterodonta</taxon>
        <taxon>Unionida</taxon>
        <taxon>Unionoidea</taxon>
        <taxon>Unionidae</taxon>
        <taxon>Ambleminae</taxon>
        <taxon>Lampsilini</taxon>
        <taxon>Potamilus</taxon>
    </lineage>
</organism>
<evidence type="ECO:0008006" key="3">
    <source>
        <dbReference type="Google" id="ProtNLM"/>
    </source>
</evidence>
<dbReference type="SUPFAM" id="SSF56436">
    <property type="entry name" value="C-type lectin-like"/>
    <property type="match status" value="1"/>
</dbReference>